<organism evidence="2 3">
    <name type="scientific">Fistulifera solaris</name>
    <name type="common">Oleaginous diatom</name>
    <dbReference type="NCBI Taxonomy" id="1519565"/>
    <lineage>
        <taxon>Eukaryota</taxon>
        <taxon>Sar</taxon>
        <taxon>Stramenopiles</taxon>
        <taxon>Ochrophyta</taxon>
        <taxon>Bacillariophyta</taxon>
        <taxon>Bacillariophyceae</taxon>
        <taxon>Bacillariophycidae</taxon>
        <taxon>Naviculales</taxon>
        <taxon>Naviculaceae</taxon>
        <taxon>Fistulifera</taxon>
    </lineage>
</organism>
<sequence>MDIPYDITLQALQTYHALHGDLVIPRRYTVTSKAFPSDWYGLDLSSTVYNMKWWQLHIQQRPDRVAELNRLGFVWERLQPEWNLVLEALITYYNLHGHVLVPNQFVVPLGDVQWPRATWGIPLGKSVYRIRARHDFLRGPTAEARRQQLDGLGFVWDVHEERFLKFYNVVWHYAQLEQCGPFSPGERTQVLKVPAQYVVPCEDPQWPEAFWGYPLGVKCHAVRQKGLYVKKHPERRRLLEELGFRWTGNSNLGWLEVVHAAAIYSKLHNRSLDVPIKFVVPKPDEWTEVEWPWPEHLWGLPLGQRLKDIRLKGAYVKGPKKEERIRQLETLGFYWAPKRRGRPKKMS</sequence>
<dbReference type="PANTHER" id="PTHR37066:SF1">
    <property type="entry name" value="LNS2_PITP DOMAIN-CONTAINING PROTEIN"/>
    <property type="match status" value="1"/>
</dbReference>
<dbReference type="OrthoDB" id="70932at2759"/>
<accession>A0A1Z5KBG8</accession>
<feature type="domain" description="Helicase-associated" evidence="1">
    <location>
        <begin position="81"/>
        <end position="154"/>
    </location>
</feature>
<protein>
    <recommendedName>
        <fullName evidence="1">Helicase-associated domain-containing protein</fullName>
    </recommendedName>
</protein>
<gene>
    <name evidence="2" type="ORF">FisN_12Hh165</name>
</gene>
<evidence type="ECO:0000313" key="3">
    <source>
        <dbReference type="Proteomes" id="UP000198406"/>
    </source>
</evidence>
<dbReference type="Pfam" id="PF03457">
    <property type="entry name" value="HA"/>
    <property type="match status" value="1"/>
</dbReference>
<dbReference type="InterPro" id="IPR005114">
    <property type="entry name" value="Helicase_assoc"/>
</dbReference>
<dbReference type="Proteomes" id="UP000198406">
    <property type="component" value="Unassembled WGS sequence"/>
</dbReference>
<name>A0A1Z5KBG8_FISSO</name>
<reference evidence="2 3" key="1">
    <citation type="journal article" date="2015" name="Plant Cell">
        <title>Oil accumulation by the oleaginous diatom Fistulifera solaris as revealed by the genome and transcriptome.</title>
        <authorList>
            <person name="Tanaka T."/>
            <person name="Maeda Y."/>
            <person name="Veluchamy A."/>
            <person name="Tanaka M."/>
            <person name="Abida H."/>
            <person name="Marechal E."/>
            <person name="Bowler C."/>
            <person name="Muto M."/>
            <person name="Sunaga Y."/>
            <person name="Tanaka M."/>
            <person name="Yoshino T."/>
            <person name="Taniguchi T."/>
            <person name="Fukuda Y."/>
            <person name="Nemoto M."/>
            <person name="Matsumoto M."/>
            <person name="Wong P.S."/>
            <person name="Aburatani S."/>
            <person name="Fujibuchi W."/>
        </authorList>
    </citation>
    <scope>NUCLEOTIDE SEQUENCE [LARGE SCALE GENOMIC DNA]</scope>
    <source>
        <strain evidence="2 3">JPCC DA0580</strain>
    </source>
</reference>
<dbReference type="EMBL" id="BDSP01000203">
    <property type="protein sequence ID" value="GAX23599.1"/>
    <property type="molecule type" value="Genomic_DNA"/>
</dbReference>
<proteinExistence type="predicted"/>
<dbReference type="AlphaFoldDB" id="A0A1Z5KBG8"/>
<dbReference type="PANTHER" id="PTHR37066">
    <property type="entry name" value="HELICASE-ASSOCIATED"/>
    <property type="match status" value="1"/>
</dbReference>
<comment type="caution">
    <text evidence="2">The sequence shown here is derived from an EMBL/GenBank/DDBJ whole genome shotgun (WGS) entry which is preliminary data.</text>
</comment>
<keyword evidence="3" id="KW-1185">Reference proteome</keyword>
<dbReference type="InParanoid" id="A0A1Z5KBG8"/>
<evidence type="ECO:0000259" key="1">
    <source>
        <dbReference type="Pfam" id="PF03457"/>
    </source>
</evidence>
<evidence type="ECO:0000313" key="2">
    <source>
        <dbReference type="EMBL" id="GAX23599.1"/>
    </source>
</evidence>